<keyword evidence="3 5" id="KW-0460">Magnesium</keyword>
<protein>
    <submittedName>
        <fullName evidence="7">CoA ester lyase</fullName>
    </submittedName>
</protein>
<dbReference type="InterPro" id="IPR005000">
    <property type="entry name" value="Aldolase/citrate-lyase_domain"/>
</dbReference>
<name>A0A9E5MJ97_9GAMM</name>
<comment type="caution">
    <text evidence="7">The sequence shown here is derived from an EMBL/GenBank/DDBJ whole genome shotgun (WGS) entry which is preliminary data.</text>
</comment>
<keyword evidence="8" id="KW-1185">Reference proteome</keyword>
<dbReference type="InterPro" id="IPR011206">
    <property type="entry name" value="Citrate_lyase_beta/mcl1/mcl2"/>
</dbReference>
<proteinExistence type="predicted"/>
<evidence type="ECO:0000256" key="3">
    <source>
        <dbReference type="ARBA" id="ARBA00022842"/>
    </source>
</evidence>
<reference evidence="7" key="1">
    <citation type="submission" date="2020-03" db="EMBL/GenBank/DDBJ databases">
        <authorList>
            <person name="Guo F."/>
        </authorList>
    </citation>
    <scope>NUCLEOTIDE SEQUENCE</scope>
    <source>
        <strain evidence="7">JCM 30134</strain>
    </source>
</reference>
<dbReference type="Pfam" id="PF03328">
    <property type="entry name" value="HpcH_HpaI"/>
    <property type="match status" value="1"/>
</dbReference>
<comment type="cofactor">
    <cofactor evidence="1">
        <name>Mg(2+)</name>
        <dbReference type="ChEBI" id="CHEBI:18420"/>
    </cofactor>
</comment>
<evidence type="ECO:0000256" key="4">
    <source>
        <dbReference type="PIRSR" id="PIRSR015582-1"/>
    </source>
</evidence>
<evidence type="ECO:0000259" key="6">
    <source>
        <dbReference type="Pfam" id="PF03328"/>
    </source>
</evidence>
<evidence type="ECO:0000313" key="7">
    <source>
        <dbReference type="EMBL" id="NHO64749.1"/>
    </source>
</evidence>
<evidence type="ECO:0000313" key="8">
    <source>
        <dbReference type="Proteomes" id="UP000787472"/>
    </source>
</evidence>
<feature type="binding site" evidence="5">
    <location>
        <position position="128"/>
    </location>
    <ligand>
        <name>Mg(2+)</name>
        <dbReference type="ChEBI" id="CHEBI:18420"/>
    </ligand>
</feature>
<dbReference type="GO" id="GO:0000287">
    <property type="term" value="F:magnesium ion binding"/>
    <property type="evidence" value="ECO:0007669"/>
    <property type="project" value="TreeGrafter"/>
</dbReference>
<dbReference type="EMBL" id="JAAONZ010000002">
    <property type="protein sequence ID" value="NHO64749.1"/>
    <property type="molecule type" value="Genomic_DNA"/>
</dbReference>
<sequence length="288" mass="31615">MHPRSYLFVPGDSEKKLGKIAGSYADAIIICLEDSVAEANKNTARIITTAFLETFEQDSPQIWVRINPLSTSHALADLCAVMKAKPFGIFLPKPESQKHFEQLDHYLSVLETEHGIEVGSTRIMSLAESAQGTINQYQFAQATPRLQAMTWGAEDMSADIGASTNKDENGNYFLVHQMNRAHCLVTCGAGNLHAVDGICSNFNDEEALIRDCINGRKEGFAGKIAIHPKQVAIINKYFSPSEEEVLYAQRVVDAFANNSSGTVGLDGRMLDLPHLKQAQRTLMQASAL</sequence>
<dbReference type="InterPro" id="IPR015813">
    <property type="entry name" value="Pyrv/PenolPyrv_kinase-like_dom"/>
</dbReference>
<evidence type="ECO:0000256" key="2">
    <source>
        <dbReference type="ARBA" id="ARBA00022723"/>
    </source>
</evidence>
<feature type="binding site" evidence="5">
    <location>
        <position position="155"/>
    </location>
    <ligand>
        <name>Mg(2+)</name>
        <dbReference type="ChEBI" id="CHEBI:18420"/>
    </ligand>
</feature>
<evidence type="ECO:0000256" key="5">
    <source>
        <dbReference type="PIRSR" id="PIRSR015582-2"/>
    </source>
</evidence>
<dbReference type="GO" id="GO:0006107">
    <property type="term" value="P:oxaloacetate metabolic process"/>
    <property type="evidence" value="ECO:0007669"/>
    <property type="project" value="TreeGrafter"/>
</dbReference>
<dbReference type="SUPFAM" id="SSF51621">
    <property type="entry name" value="Phosphoenolpyruvate/pyruvate domain"/>
    <property type="match status" value="1"/>
</dbReference>
<evidence type="ECO:0000256" key="1">
    <source>
        <dbReference type="ARBA" id="ARBA00001946"/>
    </source>
</evidence>
<feature type="binding site" evidence="4">
    <location>
        <position position="128"/>
    </location>
    <ligand>
        <name>substrate</name>
    </ligand>
</feature>
<dbReference type="InterPro" id="IPR040442">
    <property type="entry name" value="Pyrv_kinase-like_dom_sf"/>
</dbReference>
<keyword evidence="7" id="KW-0456">Lyase</keyword>
<dbReference type="PIRSF" id="PIRSF015582">
    <property type="entry name" value="Cit_lyase_B"/>
    <property type="match status" value="1"/>
</dbReference>
<dbReference type="PANTHER" id="PTHR32308:SF0">
    <property type="entry name" value="HPCH_HPAI ALDOLASE_CITRATE LYASE DOMAIN-CONTAINING PROTEIN"/>
    <property type="match status" value="1"/>
</dbReference>
<dbReference type="Gene3D" id="3.20.20.60">
    <property type="entry name" value="Phosphoenolpyruvate-binding domains"/>
    <property type="match status" value="1"/>
</dbReference>
<accession>A0A9E5MJ97</accession>
<feature type="binding site" evidence="4">
    <location>
        <position position="65"/>
    </location>
    <ligand>
        <name>substrate</name>
    </ligand>
</feature>
<gene>
    <name evidence="7" type="ORF">G8770_04215</name>
</gene>
<dbReference type="PANTHER" id="PTHR32308">
    <property type="entry name" value="LYASE BETA SUBUNIT, PUTATIVE (AFU_ORTHOLOGUE AFUA_4G13030)-RELATED"/>
    <property type="match status" value="1"/>
</dbReference>
<dbReference type="RefSeq" id="WP_167182095.1">
    <property type="nucleotide sequence ID" value="NZ_JAAONZ010000002.1"/>
</dbReference>
<keyword evidence="2 5" id="KW-0479">Metal-binding</keyword>
<dbReference type="GO" id="GO:0016829">
    <property type="term" value="F:lyase activity"/>
    <property type="evidence" value="ECO:0007669"/>
    <property type="project" value="UniProtKB-KW"/>
</dbReference>
<feature type="domain" description="HpcH/HpaI aldolase/citrate lyase" evidence="6">
    <location>
        <begin position="4"/>
        <end position="228"/>
    </location>
</feature>
<dbReference type="Proteomes" id="UP000787472">
    <property type="component" value="Unassembled WGS sequence"/>
</dbReference>
<organism evidence="7 8">
    <name type="scientific">Pseudomaricurvus hydrocarbonicus</name>
    <dbReference type="NCBI Taxonomy" id="1470433"/>
    <lineage>
        <taxon>Bacteria</taxon>
        <taxon>Pseudomonadati</taxon>
        <taxon>Pseudomonadota</taxon>
        <taxon>Gammaproteobacteria</taxon>
        <taxon>Cellvibrionales</taxon>
        <taxon>Cellvibrionaceae</taxon>
        <taxon>Pseudomaricurvus</taxon>
    </lineage>
</organism>
<dbReference type="AlphaFoldDB" id="A0A9E5MJ97"/>